<organism evidence="3 4">
    <name type="scientific">Tsukamurella paurometabola (strain ATCC 8368 / DSM 20162 / CCUG 35730 / CIP 100753 / JCM 10117 / KCTC 9821 / NBRC 16120 / NCIMB 702349 / NCTC 13040)</name>
    <name type="common">Corynebacterium paurometabolum</name>
    <dbReference type="NCBI Taxonomy" id="521096"/>
    <lineage>
        <taxon>Bacteria</taxon>
        <taxon>Bacillati</taxon>
        <taxon>Actinomycetota</taxon>
        <taxon>Actinomycetes</taxon>
        <taxon>Mycobacteriales</taxon>
        <taxon>Tsukamurellaceae</taxon>
        <taxon>Tsukamurella</taxon>
    </lineage>
</organism>
<dbReference type="InterPro" id="IPR008979">
    <property type="entry name" value="Galactose-bd-like_sf"/>
</dbReference>
<evidence type="ECO:0000313" key="4">
    <source>
        <dbReference type="Proteomes" id="UP000001213"/>
    </source>
</evidence>
<keyword evidence="4" id="KW-1185">Reference proteome</keyword>
<dbReference type="Proteomes" id="UP000001213">
    <property type="component" value="Chromosome"/>
</dbReference>
<dbReference type="EMBL" id="CP001966">
    <property type="protein sequence ID" value="ADG79708.1"/>
    <property type="molecule type" value="Genomic_DNA"/>
</dbReference>
<dbReference type="SUPFAM" id="SSF49785">
    <property type="entry name" value="Galactose-binding domain-like"/>
    <property type="match status" value="1"/>
</dbReference>
<reference evidence="3 4" key="2">
    <citation type="journal article" date="2011" name="Stand. Genomic Sci.">
        <title>Complete genome sequence of Tsukamurella paurometabola type strain (no. 33).</title>
        <authorList>
            <person name="Munk A.C."/>
            <person name="Lapidus A."/>
            <person name="Lucas S."/>
            <person name="Nolan M."/>
            <person name="Tice H."/>
            <person name="Cheng J.F."/>
            <person name="Del Rio T.G."/>
            <person name="Goodwin L."/>
            <person name="Pitluck S."/>
            <person name="Liolios K."/>
            <person name="Huntemann M."/>
            <person name="Ivanova N."/>
            <person name="Mavromatis K."/>
            <person name="Mikhailova N."/>
            <person name="Pati A."/>
            <person name="Chen A."/>
            <person name="Palaniappan K."/>
            <person name="Tapia R."/>
            <person name="Han C."/>
            <person name="Land M."/>
            <person name="Hauser L."/>
            <person name="Chang Y.J."/>
            <person name="Jeffries C.D."/>
            <person name="Brettin T."/>
            <person name="Yasawong M."/>
            <person name="Brambilla E.M."/>
            <person name="Rohde M."/>
            <person name="Sikorski J."/>
            <person name="Goker M."/>
            <person name="Detter J.C."/>
            <person name="Woyke T."/>
            <person name="Bristow J."/>
            <person name="Eisen J.A."/>
            <person name="Markowitz V."/>
            <person name="Hugenholtz P."/>
            <person name="Kyrpides N.C."/>
            <person name="Klenk H.P."/>
        </authorList>
    </citation>
    <scope>NUCLEOTIDE SEQUENCE [LARGE SCALE GENOMIC DNA]</scope>
    <source>
        <strain evidence="4">ATCC 8368 / DSM 20162 / CCUG 35730 / CIP 100753 / JCM 10117 / KCTC 9821 / NBRC 16120 / NCIMB 702349 / NCTC 13040</strain>
    </source>
</reference>
<dbReference type="Pfam" id="PF08305">
    <property type="entry name" value="NPCBM"/>
    <property type="match status" value="1"/>
</dbReference>
<accession>D5UUZ0</accession>
<dbReference type="InterPro" id="IPR013222">
    <property type="entry name" value="Glyco_hyd_98_carb-bd"/>
</dbReference>
<evidence type="ECO:0000259" key="2">
    <source>
        <dbReference type="Pfam" id="PF08305"/>
    </source>
</evidence>
<gene>
    <name evidence="3" type="ordered locus">Tpau_3121</name>
</gene>
<dbReference type="HOGENOM" id="CLU_1721560_0_0_11"/>
<dbReference type="InterPro" id="IPR038637">
    <property type="entry name" value="NPCBM_sf"/>
</dbReference>
<protein>
    <recommendedName>
        <fullName evidence="2">Glycosyl hydrolase family 98 putative carbohydrate-binding module domain-containing protein</fullName>
    </recommendedName>
</protein>
<dbReference type="KEGG" id="tpr:Tpau_3121"/>
<name>D5UUZ0_TSUPD</name>
<dbReference type="AlphaFoldDB" id="D5UUZ0"/>
<feature type="domain" description="Glycosyl hydrolase family 98 putative carbohydrate-binding module" evidence="2">
    <location>
        <begin position="41"/>
        <end position="128"/>
    </location>
</feature>
<reference evidence="4" key="1">
    <citation type="submission" date="2010-03" db="EMBL/GenBank/DDBJ databases">
        <title>The complete chromosome of Tsukamurella paurometabola DSM 20162.</title>
        <authorList>
            <consortium name="US DOE Joint Genome Institute (JGI-PGF)"/>
            <person name="Lucas S."/>
            <person name="Copeland A."/>
            <person name="Lapidus A."/>
            <person name="Glavina del Rio T."/>
            <person name="Dalin E."/>
            <person name="Tice H."/>
            <person name="Bruce D."/>
            <person name="Goodwin L."/>
            <person name="Pitluck S."/>
            <person name="Kyrpides N."/>
            <person name="Mavromatis K."/>
            <person name="Ivanova N."/>
            <person name="Mikhailova N."/>
            <person name="Munk A.C."/>
            <person name="Brettin T."/>
            <person name="Detter J.C."/>
            <person name="Tapia R."/>
            <person name="Han C."/>
            <person name="Larimer F."/>
            <person name="Land M."/>
            <person name="Hauser L."/>
            <person name="Markowitz V."/>
            <person name="Cheng J.-F."/>
            <person name="Hugenholtz P."/>
            <person name="Woyke T."/>
            <person name="Wu D."/>
            <person name="Jando M."/>
            <person name="Brambilla E."/>
            <person name="Klenk H.-P."/>
            <person name="Eisen J.A."/>
        </authorList>
    </citation>
    <scope>NUCLEOTIDE SEQUENCE [LARGE SCALE GENOMIC DNA]</scope>
    <source>
        <strain evidence="4">ATCC 8368 / DSM 20162 / CCUG 35730 / CIP 100753 / JCM 10117 / KCTC 9821 / NBRC 16120 / NCIMB 702349 / NCTC 13040</strain>
    </source>
</reference>
<sequence>MQRSDGGAAADRTTPTGTPLHTRLSAANALGPTGQALTAVLGGVSYQGATGIWVGCDGAASSAVYRLAGEFSTLGGVLGLQPHTPEGLVVRIGIAVDGGRAETALLRRDDPPMPVSVSVRSAQSVTISAVAEAGACIPSGMPYAAIGAGSLT</sequence>
<evidence type="ECO:0000256" key="1">
    <source>
        <dbReference type="SAM" id="MobiDB-lite"/>
    </source>
</evidence>
<proteinExistence type="predicted"/>
<feature type="region of interest" description="Disordered" evidence="1">
    <location>
        <begin position="1"/>
        <end position="20"/>
    </location>
</feature>
<dbReference type="Gene3D" id="2.60.120.1060">
    <property type="entry name" value="NPCBM/NEW2 domain"/>
    <property type="match status" value="1"/>
</dbReference>
<evidence type="ECO:0000313" key="3">
    <source>
        <dbReference type="EMBL" id="ADG79708.1"/>
    </source>
</evidence>